<dbReference type="GO" id="GO:0005737">
    <property type="term" value="C:cytoplasm"/>
    <property type="evidence" value="ECO:0007669"/>
    <property type="project" value="TreeGrafter"/>
</dbReference>
<keyword evidence="5 7" id="KW-0408">Iron</keyword>
<keyword evidence="4 8" id="KW-0560">Oxidoreductase</keyword>
<dbReference type="Proteomes" id="UP000483820">
    <property type="component" value="Chromosome V"/>
</dbReference>
<evidence type="ECO:0000256" key="8">
    <source>
        <dbReference type="RuleBase" id="RU000461"/>
    </source>
</evidence>
<dbReference type="GO" id="GO:0016712">
    <property type="term" value="F:oxidoreductase activity, acting on paired donors, with incorporation or reduction of molecular oxygen, reduced flavin or flavoprotein as one donor, and incorporation of one atom of oxygen"/>
    <property type="evidence" value="ECO:0007669"/>
    <property type="project" value="TreeGrafter"/>
</dbReference>
<dbReference type="InterPro" id="IPR017972">
    <property type="entry name" value="Cyt_P450_CS"/>
</dbReference>
<dbReference type="GO" id="GO:0006082">
    <property type="term" value="P:organic acid metabolic process"/>
    <property type="evidence" value="ECO:0007669"/>
    <property type="project" value="TreeGrafter"/>
</dbReference>
<evidence type="ECO:0000256" key="4">
    <source>
        <dbReference type="ARBA" id="ARBA00023002"/>
    </source>
</evidence>
<evidence type="ECO:0000256" key="3">
    <source>
        <dbReference type="ARBA" id="ARBA00022723"/>
    </source>
</evidence>
<dbReference type="GO" id="GO:0020037">
    <property type="term" value="F:heme binding"/>
    <property type="evidence" value="ECO:0007669"/>
    <property type="project" value="InterPro"/>
</dbReference>
<keyword evidence="6 8" id="KW-0503">Monooxygenase</keyword>
<dbReference type="Pfam" id="PF00067">
    <property type="entry name" value="p450"/>
    <property type="match status" value="1"/>
</dbReference>
<dbReference type="PRINTS" id="PR00463">
    <property type="entry name" value="EP450I"/>
</dbReference>
<dbReference type="PANTHER" id="PTHR24300:SF105">
    <property type="entry name" value="CYTOCHROME P450 FAMILY"/>
    <property type="match status" value="1"/>
</dbReference>
<evidence type="ECO:0000313" key="10">
    <source>
        <dbReference type="Proteomes" id="UP000483820"/>
    </source>
</evidence>
<keyword evidence="3 7" id="KW-0479">Metal-binding</keyword>
<comment type="caution">
    <text evidence="9">The sequence shown here is derived from an EMBL/GenBank/DDBJ whole genome shotgun (WGS) entry which is preliminary data.</text>
</comment>
<evidence type="ECO:0000256" key="5">
    <source>
        <dbReference type="ARBA" id="ARBA00023004"/>
    </source>
</evidence>
<dbReference type="AlphaFoldDB" id="A0A6A5GE43"/>
<dbReference type="SUPFAM" id="SSF48264">
    <property type="entry name" value="Cytochrome P450"/>
    <property type="match status" value="1"/>
</dbReference>
<comment type="similarity">
    <text evidence="2 8">Belongs to the cytochrome P450 family.</text>
</comment>
<protein>
    <recommendedName>
        <fullName evidence="11">CYtochrome P450 family</fullName>
    </recommendedName>
</protein>
<dbReference type="GeneID" id="9820298"/>
<dbReference type="CDD" id="cd20617">
    <property type="entry name" value="CYP1_2-like"/>
    <property type="match status" value="1"/>
</dbReference>
<evidence type="ECO:0000256" key="2">
    <source>
        <dbReference type="ARBA" id="ARBA00010617"/>
    </source>
</evidence>
<dbReference type="FunFam" id="1.10.630.10:FF:000036">
    <property type="entry name" value="CYtochrome P450 family"/>
    <property type="match status" value="1"/>
</dbReference>
<evidence type="ECO:0008006" key="11">
    <source>
        <dbReference type="Google" id="ProtNLM"/>
    </source>
</evidence>
<evidence type="ECO:0000256" key="7">
    <source>
        <dbReference type="PIRSR" id="PIRSR602401-1"/>
    </source>
</evidence>
<evidence type="ECO:0000256" key="6">
    <source>
        <dbReference type="ARBA" id="ARBA00023033"/>
    </source>
</evidence>
<dbReference type="Gene3D" id="1.10.630.10">
    <property type="entry name" value="Cytochrome P450"/>
    <property type="match status" value="1"/>
</dbReference>
<dbReference type="InterPro" id="IPR001128">
    <property type="entry name" value="Cyt_P450"/>
</dbReference>
<dbReference type="GO" id="GO:0005506">
    <property type="term" value="F:iron ion binding"/>
    <property type="evidence" value="ECO:0007669"/>
    <property type="project" value="InterPro"/>
</dbReference>
<keyword evidence="7 8" id="KW-0349">Heme</keyword>
<dbReference type="PRINTS" id="PR00385">
    <property type="entry name" value="P450"/>
</dbReference>
<dbReference type="RefSeq" id="XP_003116384.2">
    <property type="nucleotide sequence ID" value="XM_003116336.2"/>
</dbReference>
<dbReference type="GO" id="GO:0006805">
    <property type="term" value="P:xenobiotic metabolic process"/>
    <property type="evidence" value="ECO:0007669"/>
    <property type="project" value="TreeGrafter"/>
</dbReference>
<dbReference type="PANTHER" id="PTHR24300">
    <property type="entry name" value="CYTOCHROME P450 508A4-RELATED"/>
    <property type="match status" value="1"/>
</dbReference>
<accession>A0A6A5GE43</accession>
<dbReference type="PROSITE" id="PS00086">
    <property type="entry name" value="CYTOCHROME_P450"/>
    <property type="match status" value="1"/>
</dbReference>
<dbReference type="CTD" id="9820298"/>
<sequence>MIFLILIAVTIIILFNQFRKVKHLPPGPFPLPLIGNIHQLAYQAWRHKGIVAALSYFRRKYGNVYTLWLGPVVTVSITDYEISHEAFVTNGRKCIDRQLSPILKKVSDGHGIQFNNGEEWAELRRFTLLAFRKLGVGNGLEGIVMEELNGRCSELNSEISLNGKAIVTVELFDLTVGSVINTLLVGKRFDENTKSDFLIIKRLFDASAETFNLFDLSVPVWFLKTFLPRRYKMTWESRQNFLSHVSREAEERLERMKTGNYEIDKNDPRDFVDVFLLKMQEEKGKGESGNPSYSIESLKILLYDLWLAGQGTTSTTLYAGFVKLVQHPEVILKIREELAKVTQNARDLSLQDRRNTPYLNATIAEIQRHASILNVNFWRLNHETIDLQGYQIEPGAWISAQLGALHVNEELFENPKNFDPERFLTNEKLFQQIIPFGIGKRSCVGEQIAWTELYLVIGNILLRYDVKAHGPCDLEEDEFPFSSAKLPDISGKFEFVKL</sequence>
<comment type="cofactor">
    <cofactor evidence="1 7">
        <name>heme</name>
        <dbReference type="ChEBI" id="CHEBI:30413"/>
    </cofactor>
</comment>
<dbReference type="KEGG" id="crq:GCK72_019906"/>
<dbReference type="InterPro" id="IPR036396">
    <property type="entry name" value="Cyt_P450_sf"/>
</dbReference>
<dbReference type="EMBL" id="WUAV01000005">
    <property type="protein sequence ID" value="KAF1753350.1"/>
    <property type="molecule type" value="Genomic_DNA"/>
</dbReference>
<proteinExistence type="inferred from homology"/>
<evidence type="ECO:0000313" key="9">
    <source>
        <dbReference type="EMBL" id="KAF1753350.1"/>
    </source>
</evidence>
<gene>
    <name evidence="9" type="ORF">GCK72_019906</name>
</gene>
<feature type="binding site" description="axial binding residue" evidence="7">
    <location>
        <position position="443"/>
    </location>
    <ligand>
        <name>heme</name>
        <dbReference type="ChEBI" id="CHEBI:30413"/>
    </ligand>
    <ligandPart>
        <name>Fe</name>
        <dbReference type="ChEBI" id="CHEBI:18248"/>
    </ligandPart>
</feature>
<dbReference type="InterPro" id="IPR050182">
    <property type="entry name" value="Cytochrome_P450_fam2"/>
</dbReference>
<organism evidence="9 10">
    <name type="scientific">Caenorhabditis remanei</name>
    <name type="common">Caenorhabditis vulgaris</name>
    <dbReference type="NCBI Taxonomy" id="31234"/>
    <lineage>
        <taxon>Eukaryota</taxon>
        <taxon>Metazoa</taxon>
        <taxon>Ecdysozoa</taxon>
        <taxon>Nematoda</taxon>
        <taxon>Chromadorea</taxon>
        <taxon>Rhabditida</taxon>
        <taxon>Rhabditina</taxon>
        <taxon>Rhabditomorpha</taxon>
        <taxon>Rhabditoidea</taxon>
        <taxon>Rhabditidae</taxon>
        <taxon>Peloderinae</taxon>
        <taxon>Caenorhabditis</taxon>
    </lineage>
</organism>
<dbReference type="InterPro" id="IPR002401">
    <property type="entry name" value="Cyt_P450_E_grp-I"/>
</dbReference>
<reference evidence="9 10" key="1">
    <citation type="submission" date="2019-12" db="EMBL/GenBank/DDBJ databases">
        <title>Chromosome-level assembly of the Caenorhabditis remanei genome.</title>
        <authorList>
            <person name="Teterina A.A."/>
            <person name="Willis J.H."/>
            <person name="Phillips P.C."/>
        </authorList>
    </citation>
    <scope>NUCLEOTIDE SEQUENCE [LARGE SCALE GENOMIC DNA]</scope>
    <source>
        <strain evidence="9 10">PX506</strain>
        <tissue evidence="9">Whole organism</tissue>
    </source>
</reference>
<evidence type="ECO:0000256" key="1">
    <source>
        <dbReference type="ARBA" id="ARBA00001971"/>
    </source>
</evidence>
<name>A0A6A5GE43_CAERE</name>